<sequence>MSGNDALNDEVEALTSIYDFKVLEVTSTDPATGTSAILALPSVAYTFSLVFPSIYPDGPPYITGTHHVDASARKGEGDTATNILREVLGQIFTPGQVCLFDLVEEATPLLTQYHELHSSNGTTEDIESRSATYPLLNTSVELSESVLTDGTGTAATTNIPPPNWILSESLVVSKSTFIARCLPVTSLPEARDSISHLLATNKKVASATHNITAWRIKQVQTTELKTDAHKGVSRTGDAQPTEIVIQDSDDDGETAAGGRLLHLMQLMDVWNVVVVVTRWYGGVKLGPDRFRCINAVAREALVNGGFVKEEKEGQKGTSGKKGKK</sequence>
<comment type="caution">
    <text evidence="1">The sequence shown here is derived from an EMBL/GenBank/DDBJ whole genome shotgun (WGS) entry which is preliminary data.</text>
</comment>
<dbReference type="Proteomes" id="UP001172386">
    <property type="component" value="Unassembled WGS sequence"/>
</dbReference>
<evidence type="ECO:0000313" key="1">
    <source>
        <dbReference type="EMBL" id="KAJ9653030.1"/>
    </source>
</evidence>
<name>A0ACC2ZZL1_9EURO</name>
<gene>
    <name evidence="1" type="ORF">H2198_007736</name>
</gene>
<organism evidence="1 2">
    <name type="scientific">Neophaeococcomyces mojaviensis</name>
    <dbReference type="NCBI Taxonomy" id="3383035"/>
    <lineage>
        <taxon>Eukaryota</taxon>
        <taxon>Fungi</taxon>
        <taxon>Dikarya</taxon>
        <taxon>Ascomycota</taxon>
        <taxon>Pezizomycotina</taxon>
        <taxon>Eurotiomycetes</taxon>
        <taxon>Chaetothyriomycetidae</taxon>
        <taxon>Chaetothyriales</taxon>
        <taxon>Chaetothyriales incertae sedis</taxon>
        <taxon>Neophaeococcomyces</taxon>
    </lineage>
</organism>
<evidence type="ECO:0000313" key="2">
    <source>
        <dbReference type="Proteomes" id="UP001172386"/>
    </source>
</evidence>
<proteinExistence type="predicted"/>
<keyword evidence="2" id="KW-1185">Reference proteome</keyword>
<dbReference type="EMBL" id="JAPDRQ010000170">
    <property type="protein sequence ID" value="KAJ9653030.1"/>
    <property type="molecule type" value="Genomic_DNA"/>
</dbReference>
<reference evidence="1" key="1">
    <citation type="submission" date="2022-10" db="EMBL/GenBank/DDBJ databases">
        <title>Culturing micro-colonial fungi from biological soil crusts in the Mojave desert and describing Neophaeococcomyces mojavensis, and introducing the new genera and species Taxawa tesnikishii.</title>
        <authorList>
            <person name="Kurbessoian T."/>
            <person name="Stajich J.E."/>
        </authorList>
    </citation>
    <scope>NUCLEOTIDE SEQUENCE</scope>
    <source>
        <strain evidence="1">JES_112</strain>
    </source>
</reference>
<accession>A0ACC2ZZL1</accession>
<protein>
    <submittedName>
        <fullName evidence="1">Uncharacterized protein</fullName>
    </submittedName>
</protein>